<accession>A8P2F8</accession>
<dbReference type="KEGG" id="cci:CC1G_04754"/>
<comment type="caution">
    <text evidence="7">The sequence shown here is derived from an EMBL/GenBank/DDBJ whole genome shotgun (WGS) entry which is preliminary data.</text>
</comment>
<dbReference type="VEuPathDB" id="FungiDB:CC1G_04754"/>
<evidence type="ECO:0000256" key="1">
    <source>
        <dbReference type="ARBA" id="ARBA00004191"/>
    </source>
</evidence>
<keyword evidence="4 6" id="KW-0964">Secreted</keyword>
<feature type="signal peptide" evidence="6">
    <location>
        <begin position="1"/>
        <end position="27"/>
    </location>
</feature>
<evidence type="ECO:0000313" key="7">
    <source>
        <dbReference type="EMBL" id="EAU83498.1"/>
    </source>
</evidence>
<name>A8P2F8_COPC7</name>
<dbReference type="GO" id="GO:0005199">
    <property type="term" value="F:structural constituent of cell wall"/>
    <property type="evidence" value="ECO:0007669"/>
    <property type="project" value="InterPro"/>
</dbReference>
<sequence>MRVFLNLAYGPIAFLLLALAYMNFTSASPVGIRSEQCSTGDVQCCNLLTFSNDSVLGPLLNLASSTVTGVVELIGIQCTPINILGLTQTAQCQSQPLCCSNKNVVSI</sequence>
<organism evidence="7 8">
    <name type="scientific">Coprinopsis cinerea (strain Okayama-7 / 130 / ATCC MYA-4618 / FGSC 9003)</name>
    <name type="common">Inky cap fungus</name>
    <name type="synonym">Hormographiella aspergillata</name>
    <dbReference type="NCBI Taxonomy" id="240176"/>
    <lineage>
        <taxon>Eukaryota</taxon>
        <taxon>Fungi</taxon>
        <taxon>Dikarya</taxon>
        <taxon>Basidiomycota</taxon>
        <taxon>Agaricomycotina</taxon>
        <taxon>Agaricomycetes</taxon>
        <taxon>Agaricomycetidae</taxon>
        <taxon>Agaricales</taxon>
        <taxon>Agaricineae</taxon>
        <taxon>Psathyrellaceae</taxon>
        <taxon>Coprinopsis</taxon>
    </lineage>
</organism>
<dbReference type="RefSeq" id="XP_001838310.1">
    <property type="nucleotide sequence ID" value="XM_001838258.1"/>
</dbReference>
<gene>
    <name evidence="7" type="ORF">CC1G_04754</name>
</gene>
<dbReference type="AlphaFoldDB" id="A8P2F8"/>
<dbReference type="STRING" id="240176.A8P2F8"/>
<evidence type="ECO:0000256" key="3">
    <source>
        <dbReference type="ARBA" id="ARBA00022512"/>
    </source>
</evidence>
<dbReference type="GO" id="GO:0009277">
    <property type="term" value="C:fungal-type cell wall"/>
    <property type="evidence" value="ECO:0007669"/>
    <property type="project" value="InterPro"/>
</dbReference>
<reference evidence="7 8" key="1">
    <citation type="journal article" date="2010" name="Proc. Natl. Acad. Sci. U.S.A.">
        <title>Insights into evolution of multicellular fungi from the assembled chromosomes of the mushroom Coprinopsis cinerea (Coprinus cinereus).</title>
        <authorList>
            <person name="Stajich J.E."/>
            <person name="Wilke S.K."/>
            <person name="Ahren D."/>
            <person name="Au C.H."/>
            <person name="Birren B.W."/>
            <person name="Borodovsky M."/>
            <person name="Burns C."/>
            <person name="Canback B."/>
            <person name="Casselton L.A."/>
            <person name="Cheng C.K."/>
            <person name="Deng J."/>
            <person name="Dietrich F.S."/>
            <person name="Fargo D.C."/>
            <person name="Farman M.L."/>
            <person name="Gathman A.C."/>
            <person name="Goldberg J."/>
            <person name="Guigo R."/>
            <person name="Hoegger P.J."/>
            <person name="Hooker J.B."/>
            <person name="Huggins A."/>
            <person name="James T.Y."/>
            <person name="Kamada T."/>
            <person name="Kilaru S."/>
            <person name="Kodira C."/>
            <person name="Kues U."/>
            <person name="Kupfer D."/>
            <person name="Kwan H.S."/>
            <person name="Lomsadze A."/>
            <person name="Li W."/>
            <person name="Lilly W.W."/>
            <person name="Ma L.J."/>
            <person name="Mackey A.J."/>
            <person name="Manning G."/>
            <person name="Martin F."/>
            <person name="Muraguchi H."/>
            <person name="Natvig D.O."/>
            <person name="Palmerini H."/>
            <person name="Ramesh M.A."/>
            <person name="Rehmeyer C.J."/>
            <person name="Roe B.A."/>
            <person name="Shenoy N."/>
            <person name="Stanke M."/>
            <person name="Ter-Hovhannisyan V."/>
            <person name="Tunlid A."/>
            <person name="Velagapudi R."/>
            <person name="Vision T.J."/>
            <person name="Zeng Q."/>
            <person name="Zolan M.E."/>
            <person name="Pukkila P.J."/>
        </authorList>
    </citation>
    <scope>NUCLEOTIDE SEQUENCE [LARGE SCALE GENOMIC DNA]</scope>
    <source>
        <strain evidence="8">Okayama-7 / 130 / ATCC MYA-4618 / FGSC 9003</strain>
    </source>
</reference>
<dbReference type="EMBL" id="AACS02000013">
    <property type="protein sequence ID" value="EAU83498.1"/>
    <property type="molecule type" value="Genomic_DNA"/>
</dbReference>
<dbReference type="GeneID" id="6014890"/>
<dbReference type="CDD" id="cd23507">
    <property type="entry name" value="hydrophobin_I"/>
    <property type="match status" value="1"/>
</dbReference>
<dbReference type="Pfam" id="PF01185">
    <property type="entry name" value="Hydrophobin"/>
    <property type="match status" value="1"/>
</dbReference>
<evidence type="ECO:0000256" key="2">
    <source>
        <dbReference type="ARBA" id="ARBA00010446"/>
    </source>
</evidence>
<evidence type="ECO:0000256" key="5">
    <source>
        <dbReference type="ARBA" id="ARBA00023157"/>
    </source>
</evidence>
<dbReference type="Proteomes" id="UP000001861">
    <property type="component" value="Unassembled WGS sequence"/>
</dbReference>
<keyword evidence="3 6" id="KW-0134">Cell wall</keyword>
<keyword evidence="8" id="KW-1185">Reference proteome</keyword>
<proteinExistence type="inferred from homology"/>
<dbReference type="OrthoDB" id="3044485at2759"/>
<evidence type="ECO:0000256" key="6">
    <source>
        <dbReference type="RuleBase" id="RU365009"/>
    </source>
</evidence>
<dbReference type="InParanoid" id="A8P2F8"/>
<evidence type="ECO:0000313" key="8">
    <source>
        <dbReference type="Proteomes" id="UP000001861"/>
    </source>
</evidence>
<protein>
    <recommendedName>
        <fullName evidence="6">Hydrophobin</fullName>
    </recommendedName>
</protein>
<dbReference type="InterPro" id="IPR001338">
    <property type="entry name" value="Class_I_Hydrophobin"/>
</dbReference>
<comment type="subcellular location">
    <subcellularLocation>
        <location evidence="1 6">Secreted</location>
        <location evidence="1 6">Cell wall</location>
    </subcellularLocation>
</comment>
<comment type="similarity">
    <text evidence="2 6">Belongs to the fungal hydrophobin family.</text>
</comment>
<dbReference type="SMART" id="SM00075">
    <property type="entry name" value="HYDRO"/>
    <property type="match status" value="1"/>
</dbReference>
<keyword evidence="5 6" id="KW-1015">Disulfide bond</keyword>
<keyword evidence="6" id="KW-0732">Signal</keyword>
<feature type="chain" id="PRO_5013988293" description="Hydrophobin" evidence="6">
    <location>
        <begin position="28"/>
        <end position="107"/>
    </location>
</feature>
<evidence type="ECO:0000256" key="4">
    <source>
        <dbReference type="ARBA" id="ARBA00022525"/>
    </source>
</evidence>